<comment type="caution">
    <text evidence="16">The sequence shown here is derived from an EMBL/GenBank/DDBJ whole genome shotgun (WGS) entry which is preliminary data.</text>
</comment>
<dbReference type="InterPro" id="IPR003660">
    <property type="entry name" value="HAMP_dom"/>
</dbReference>
<feature type="coiled-coil region" evidence="12">
    <location>
        <begin position="251"/>
        <end position="284"/>
    </location>
</feature>
<dbReference type="Proteomes" id="UP000544872">
    <property type="component" value="Unassembled WGS sequence"/>
</dbReference>
<evidence type="ECO:0000313" key="17">
    <source>
        <dbReference type="Proteomes" id="UP000544872"/>
    </source>
</evidence>
<evidence type="ECO:0000256" key="6">
    <source>
        <dbReference type="ARBA" id="ARBA00022692"/>
    </source>
</evidence>
<dbReference type="SMART" id="SM00283">
    <property type="entry name" value="MA"/>
    <property type="match status" value="1"/>
</dbReference>
<dbReference type="PANTHER" id="PTHR32089">
    <property type="entry name" value="METHYL-ACCEPTING CHEMOTAXIS PROTEIN MCPB"/>
    <property type="match status" value="1"/>
</dbReference>
<feature type="domain" description="Methyl-accepting transducer" evidence="14">
    <location>
        <begin position="303"/>
        <end position="539"/>
    </location>
</feature>
<dbReference type="Pfam" id="PF00015">
    <property type="entry name" value="MCPsignal"/>
    <property type="match status" value="1"/>
</dbReference>
<dbReference type="SMART" id="SM00304">
    <property type="entry name" value="HAMP"/>
    <property type="match status" value="1"/>
</dbReference>
<dbReference type="PANTHER" id="PTHR32089:SF112">
    <property type="entry name" value="LYSOZYME-LIKE PROTEIN-RELATED"/>
    <property type="match status" value="1"/>
</dbReference>
<dbReference type="PROSITE" id="PS50111">
    <property type="entry name" value="CHEMOTAXIS_TRANSDUC_2"/>
    <property type="match status" value="1"/>
</dbReference>
<keyword evidence="5" id="KW-0997">Cell inner membrane</keyword>
<evidence type="ECO:0000259" key="14">
    <source>
        <dbReference type="PROSITE" id="PS50111"/>
    </source>
</evidence>
<sequence>MILWNIRVQTRLILLVSILCGVIAGVGVAGVWGGSTARQALDSIRRDRVAPIELLKQIGQDYQRLVDQVNRFDAGQVSAAEAEATIAALRAQTGSGWQQVRPFFRSPEEIRAADDYEALVFTAAQKVDWLVQAIQSGDAEMVNRFNRDYLYPTVSELTAALDGLERQHLEAMKASYDAYGATYALVLALVIGGGVAGCLIGAGVGFAVIRSVERPLQRLEQTVSGLAGGDLETPAAVVGRGNEFVPLAQGLEEWRQAMRQARALQAAEQEAQARQQQRQQALEVAIDGFDQSIADVAEALRLAVGSMRTSADGLVRNAGQAQARTNDAAEQIEQAVGSLETISAASTELSASIAEVSRQAHETAELADDAVGDVGDVRQRVAQLAEVTGKIGATVTLIGDIAARTNLLALNATIEAARAGALGKGFAVVAGEVKGLAGQTAAATEDITGLIAAIQVETSAVVGAIEAVSSRIARISEHAHATAGAAEQQDSATAEISRSVVAASERTREVSDRVRDVSMAADETGTMAQQVFSAADSLVQRRRVLDEAVSSFLVTVREDTPQAA</sequence>
<dbReference type="InterPro" id="IPR004089">
    <property type="entry name" value="MCPsignal_dom"/>
</dbReference>
<dbReference type="PRINTS" id="PR00260">
    <property type="entry name" value="CHEMTRNSDUCR"/>
</dbReference>
<dbReference type="GO" id="GO:0006935">
    <property type="term" value="P:chemotaxis"/>
    <property type="evidence" value="ECO:0007669"/>
    <property type="project" value="UniProtKB-KW"/>
</dbReference>
<evidence type="ECO:0000256" key="7">
    <source>
        <dbReference type="ARBA" id="ARBA00022989"/>
    </source>
</evidence>
<dbReference type="GO" id="GO:0004888">
    <property type="term" value="F:transmembrane signaling receptor activity"/>
    <property type="evidence" value="ECO:0007669"/>
    <property type="project" value="InterPro"/>
</dbReference>
<evidence type="ECO:0000256" key="13">
    <source>
        <dbReference type="SAM" id="Phobius"/>
    </source>
</evidence>
<evidence type="ECO:0000256" key="8">
    <source>
        <dbReference type="ARBA" id="ARBA00023136"/>
    </source>
</evidence>
<comment type="similarity">
    <text evidence="10">Belongs to the methyl-accepting chemotaxis (MCP) protein family.</text>
</comment>
<dbReference type="GO" id="GO:0005886">
    <property type="term" value="C:plasma membrane"/>
    <property type="evidence" value="ECO:0007669"/>
    <property type="project" value="UniProtKB-SubCell"/>
</dbReference>
<comment type="subcellular location">
    <subcellularLocation>
        <location evidence="1">Cell inner membrane</location>
        <topology evidence="1">Multi-pass membrane protein</topology>
    </subcellularLocation>
</comment>
<evidence type="ECO:0000256" key="10">
    <source>
        <dbReference type="ARBA" id="ARBA00029447"/>
    </source>
</evidence>
<dbReference type="AlphaFoldDB" id="A0A7W9ZFB6"/>
<feature type="domain" description="HAMP" evidence="15">
    <location>
        <begin position="210"/>
        <end position="263"/>
    </location>
</feature>
<dbReference type="SUPFAM" id="SSF58104">
    <property type="entry name" value="Methyl-accepting chemotaxis protein (MCP) signaling domain"/>
    <property type="match status" value="1"/>
</dbReference>
<dbReference type="EMBL" id="JACIIX010000002">
    <property type="protein sequence ID" value="MBB6209577.1"/>
    <property type="molecule type" value="Genomic_DNA"/>
</dbReference>
<evidence type="ECO:0000256" key="4">
    <source>
        <dbReference type="ARBA" id="ARBA00022500"/>
    </source>
</evidence>
<accession>A0A7W9ZFB6</accession>
<reference evidence="16 17" key="1">
    <citation type="submission" date="2020-08" db="EMBL/GenBank/DDBJ databases">
        <title>Genomic Encyclopedia of Type Strains, Phase IV (KMG-IV): sequencing the most valuable type-strain genomes for metagenomic binning, comparative biology and taxonomic classification.</title>
        <authorList>
            <person name="Goeker M."/>
        </authorList>
    </citation>
    <scope>NUCLEOTIDE SEQUENCE [LARGE SCALE GENOMIC DNA]</scope>
    <source>
        <strain evidence="16 17">DSM 11590</strain>
    </source>
</reference>
<name>A0A7W9ZFB6_NOVIT</name>
<proteinExistence type="inferred from homology"/>
<keyword evidence="7 13" id="KW-1133">Transmembrane helix</keyword>
<dbReference type="PROSITE" id="PS50885">
    <property type="entry name" value="HAMP"/>
    <property type="match status" value="1"/>
</dbReference>
<protein>
    <submittedName>
        <fullName evidence="16">Methyl-accepting chemotaxis protein</fullName>
    </submittedName>
</protein>
<keyword evidence="2" id="KW-1003">Cell membrane</keyword>
<evidence type="ECO:0000256" key="9">
    <source>
        <dbReference type="ARBA" id="ARBA00023224"/>
    </source>
</evidence>
<dbReference type="Pfam" id="PF02203">
    <property type="entry name" value="TarH"/>
    <property type="match status" value="1"/>
</dbReference>
<dbReference type="Gene3D" id="1.10.287.950">
    <property type="entry name" value="Methyl-accepting chemotaxis protein"/>
    <property type="match status" value="1"/>
</dbReference>
<feature type="transmembrane region" description="Helical" evidence="13">
    <location>
        <begin position="183"/>
        <end position="209"/>
    </location>
</feature>
<evidence type="ECO:0000256" key="12">
    <source>
        <dbReference type="SAM" id="Coils"/>
    </source>
</evidence>
<keyword evidence="9 11" id="KW-0807">Transducer</keyword>
<dbReference type="RefSeq" id="WP_184261956.1">
    <property type="nucleotide sequence ID" value="NZ_JACIIX010000002.1"/>
</dbReference>
<keyword evidence="8 13" id="KW-0472">Membrane</keyword>
<feature type="transmembrane region" description="Helical" evidence="13">
    <location>
        <begin position="12"/>
        <end position="32"/>
    </location>
</feature>
<keyword evidence="4" id="KW-0145">Chemotaxis</keyword>
<keyword evidence="12" id="KW-0175">Coiled coil</keyword>
<dbReference type="Gene3D" id="6.10.340.10">
    <property type="match status" value="1"/>
</dbReference>
<keyword evidence="3" id="KW-0488">Methylation</keyword>
<evidence type="ECO:0000256" key="11">
    <source>
        <dbReference type="PROSITE-ProRule" id="PRU00284"/>
    </source>
</evidence>
<dbReference type="InterPro" id="IPR004090">
    <property type="entry name" value="Chemotax_Me-accpt_rcpt"/>
</dbReference>
<dbReference type="InterPro" id="IPR003122">
    <property type="entry name" value="Tar_rcpt_lig-bd"/>
</dbReference>
<organism evidence="16 17">
    <name type="scientific">Novispirillum itersonii</name>
    <name type="common">Aquaspirillum itersonii</name>
    <dbReference type="NCBI Taxonomy" id="189"/>
    <lineage>
        <taxon>Bacteria</taxon>
        <taxon>Pseudomonadati</taxon>
        <taxon>Pseudomonadota</taxon>
        <taxon>Alphaproteobacteria</taxon>
        <taxon>Rhodospirillales</taxon>
        <taxon>Novispirillaceae</taxon>
        <taxon>Novispirillum</taxon>
    </lineage>
</organism>
<keyword evidence="6 13" id="KW-0812">Transmembrane</keyword>
<evidence type="ECO:0000256" key="1">
    <source>
        <dbReference type="ARBA" id="ARBA00004429"/>
    </source>
</evidence>
<dbReference type="GO" id="GO:0007165">
    <property type="term" value="P:signal transduction"/>
    <property type="evidence" value="ECO:0007669"/>
    <property type="project" value="UniProtKB-KW"/>
</dbReference>
<evidence type="ECO:0000256" key="3">
    <source>
        <dbReference type="ARBA" id="ARBA00022481"/>
    </source>
</evidence>
<evidence type="ECO:0000256" key="5">
    <source>
        <dbReference type="ARBA" id="ARBA00022519"/>
    </source>
</evidence>
<gene>
    <name evidence="16" type="ORF">FHS48_000979</name>
</gene>
<evidence type="ECO:0000313" key="16">
    <source>
        <dbReference type="EMBL" id="MBB6209577.1"/>
    </source>
</evidence>
<evidence type="ECO:0000256" key="2">
    <source>
        <dbReference type="ARBA" id="ARBA00022475"/>
    </source>
</evidence>
<keyword evidence="17" id="KW-1185">Reference proteome</keyword>
<evidence type="ECO:0000259" key="15">
    <source>
        <dbReference type="PROSITE" id="PS50885"/>
    </source>
</evidence>